<dbReference type="EMBL" id="JANBTX010000050">
    <property type="protein sequence ID" value="KAJ2688272.1"/>
    <property type="molecule type" value="Genomic_DNA"/>
</dbReference>
<reference evidence="5" key="1">
    <citation type="submission" date="2022-07" db="EMBL/GenBank/DDBJ databases">
        <title>Phylogenomic reconstructions and comparative analyses of Kickxellomycotina fungi.</title>
        <authorList>
            <person name="Reynolds N.K."/>
            <person name="Stajich J.E."/>
            <person name="Barry K."/>
            <person name="Grigoriev I.V."/>
            <person name="Crous P."/>
            <person name="Smith M.E."/>
        </authorList>
    </citation>
    <scope>NUCLEOTIDE SEQUENCE</scope>
    <source>
        <strain evidence="5">CBS 109367</strain>
    </source>
</reference>
<evidence type="ECO:0000313" key="5">
    <source>
        <dbReference type="EMBL" id="KAJ2688272.1"/>
    </source>
</evidence>
<feature type="region of interest" description="Disordered" evidence="4">
    <location>
        <begin position="1"/>
        <end position="74"/>
    </location>
</feature>
<evidence type="ECO:0000256" key="3">
    <source>
        <dbReference type="ARBA" id="ARBA00023242"/>
    </source>
</evidence>
<proteinExistence type="inferred from homology"/>
<sequence length="1062" mass="117695">MSDDSDAEFMSFASAPSQSTSTALAVHKSSSDRRHRKSRKKHHDEPRERRRHGGESRERSRHRSTRGEEPKAIAQKPVDLWEQLLEAGILSVDRRGDANLLMFKETSKSTAPRFARRGGNRVLGLSGNLRVESEDGLRISLVRSMEANKRYMDVDWKSQPEVELVEPIAAGSDLGVESSDFVPLANSTDIARSAAKTYDNGAGDGHGTQPDFRSIEGRTKDPSASSAPAPALPTDGDQPIVRSDVQTKVVELERLVRANPHDVSAWLALVQLQESLVTSMFSGRRRGSKRTIAESQIEVYRRALGFNPDSRPLILGYLSRCSAILDDTELAAELEQILESTSDPEIILRYAAMHQSMSSQFSVSKVADAYVRCVRRVQRVLRDKIGGCESVVRSLLQAVVDLACCYCLLLREAGFAERAIAVFQALVEWYVLTPERLRGSPFSHRRSAFVRFWDSGAPRIGMAGARGWCCYDNTSAELTSDLRPSVRGGSLDPEADPWDAWCRDERDVAAQNALPVVLPMTQLKGALDGGVDLNSLVVFEDVECFIVDLPWCESTAGLLLDRLFQFLGVVGPHTFLLSGRPSRTLRADEALPALDDFMWTSGSASGACESMFASVRNLSMWGHEQRFPFVSVPITLDTCDTPLAYAYSCPWMWQQGQDYQELASNSFELLTTTPGLRIETRMRLLLATAEMEWSFALPLGMAVAKRLLRTFPTCLALWNTYAKLHVRYGRWEEARGIWASILVRAQEMGGAWAVVVRKSWAVMEIIHGRGVAVGVRIMAVAVEMGCESQQFLQRLLEAPGDSVSAVDVLRARKLAAAATMDSSDGEIAQAHLALRMWLEYAAEGSCDAALQVFTECADTMDTGSTIAGELAMLELCSIHLYHSMKSKVYRARDLRSHLELAVNRYPHNTAFWEMYVNSESRSKMFGRVSRQISRALVGEPRSPYLRLLGLYVALTSAPEGAYDVVGSALRRATGDAECWSPLVWMACIAFEARRGSLPRAKRMLLGAMRRCPWVKPLYLAALGGDFTELAGLFGSEEKKAVLRALVFLGLRTRAILAADFRC</sequence>
<dbReference type="AlphaFoldDB" id="A0A9W8L5E3"/>
<dbReference type="GO" id="GO:0031048">
    <property type="term" value="P:regulatory ncRNA-mediated heterochromatin formation"/>
    <property type="evidence" value="ECO:0007669"/>
    <property type="project" value="TreeGrafter"/>
</dbReference>
<feature type="region of interest" description="Disordered" evidence="4">
    <location>
        <begin position="197"/>
        <end position="242"/>
    </location>
</feature>
<gene>
    <name evidence="5" type="ORF">IWW39_002316</name>
</gene>
<dbReference type="Gene3D" id="1.25.40.10">
    <property type="entry name" value="Tetratricopeptide repeat domain"/>
    <property type="match status" value="2"/>
</dbReference>
<dbReference type="PANTHER" id="PTHR13471">
    <property type="entry name" value="TETRATRICOPEPTIDE-LIKE HELICAL"/>
    <property type="match status" value="1"/>
</dbReference>
<dbReference type="Pfam" id="PF08424">
    <property type="entry name" value="NRDE-2"/>
    <property type="match status" value="1"/>
</dbReference>
<dbReference type="Proteomes" id="UP001151516">
    <property type="component" value="Unassembled WGS sequence"/>
</dbReference>
<accession>A0A9W8L5E3</accession>
<organism evidence="5 6">
    <name type="scientific">Coemansia spiralis</name>
    <dbReference type="NCBI Taxonomy" id="417178"/>
    <lineage>
        <taxon>Eukaryota</taxon>
        <taxon>Fungi</taxon>
        <taxon>Fungi incertae sedis</taxon>
        <taxon>Zoopagomycota</taxon>
        <taxon>Kickxellomycotina</taxon>
        <taxon>Kickxellomycetes</taxon>
        <taxon>Kickxellales</taxon>
        <taxon>Kickxellaceae</taxon>
        <taxon>Coemansia</taxon>
    </lineage>
</organism>
<keyword evidence="6" id="KW-1185">Reference proteome</keyword>
<dbReference type="PANTHER" id="PTHR13471:SF0">
    <property type="entry name" value="NUCLEAR EXOSOME REGULATOR NRDE2"/>
    <property type="match status" value="1"/>
</dbReference>
<feature type="compositionally biased region" description="Polar residues" evidence="4">
    <location>
        <begin position="14"/>
        <end position="23"/>
    </location>
</feature>
<protein>
    <submittedName>
        <fullName evidence="5">Uncharacterized protein</fullName>
    </submittedName>
</protein>
<comment type="subcellular location">
    <subcellularLocation>
        <location evidence="1">Nucleus</location>
    </subcellularLocation>
</comment>
<comment type="similarity">
    <text evidence="2">Belongs to the NRDE2 family.</text>
</comment>
<evidence type="ECO:0000256" key="2">
    <source>
        <dbReference type="ARBA" id="ARBA00009265"/>
    </source>
</evidence>
<feature type="compositionally biased region" description="Basic residues" evidence="4">
    <location>
        <begin position="33"/>
        <end position="42"/>
    </location>
</feature>
<evidence type="ECO:0000256" key="1">
    <source>
        <dbReference type="ARBA" id="ARBA00004123"/>
    </source>
</evidence>
<keyword evidence="3" id="KW-0539">Nucleus</keyword>
<dbReference type="OrthoDB" id="297219at2759"/>
<evidence type="ECO:0000313" key="6">
    <source>
        <dbReference type="Proteomes" id="UP001151516"/>
    </source>
</evidence>
<dbReference type="GO" id="GO:0071013">
    <property type="term" value="C:catalytic step 2 spliceosome"/>
    <property type="evidence" value="ECO:0007669"/>
    <property type="project" value="TreeGrafter"/>
</dbReference>
<name>A0A9W8L5E3_9FUNG</name>
<dbReference type="InterPro" id="IPR013633">
    <property type="entry name" value="NRDE-2"/>
</dbReference>
<comment type="caution">
    <text evidence="5">The sequence shown here is derived from an EMBL/GenBank/DDBJ whole genome shotgun (WGS) entry which is preliminary data.</text>
</comment>
<evidence type="ECO:0000256" key="4">
    <source>
        <dbReference type="SAM" id="MobiDB-lite"/>
    </source>
</evidence>
<dbReference type="GO" id="GO:1902369">
    <property type="term" value="P:negative regulation of RNA catabolic process"/>
    <property type="evidence" value="ECO:0007669"/>
    <property type="project" value="TreeGrafter"/>
</dbReference>
<feature type="compositionally biased region" description="Basic and acidic residues" evidence="4">
    <location>
        <begin position="43"/>
        <end position="58"/>
    </location>
</feature>
<dbReference type="InterPro" id="IPR011990">
    <property type="entry name" value="TPR-like_helical_dom_sf"/>
</dbReference>